<proteinExistence type="predicted"/>
<evidence type="ECO:0000313" key="2">
    <source>
        <dbReference type="Proteomes" id="UP000634136"/>
    </source>
</evidence>
<comment type="caution">
    <text evidence="1">The sequence shown here is derived from an EMBL/GenBank/DDBJ whole genome shotgun (WGS) entry which is preliminary data.</text>
</comment>
<name>A0A834WSC3_9FABA</name>
<dbReference type="Proteomes" id="UP000634136">
    <property type="component" value="Unassembled WGS sequence"/>
</dbReference>
<gene>
    <name evidence="1" type="ORF">G2W53_013834</name>
</gene>
<reference evidence="1" key="1">
    <citation type="submission" date="2020-09" db="EMBL/GenBank/DDBJ databases">
        <title>Genome-Enabled Discovery of Anthraquinone Biosynthesis in Senna tora.</title>
        <authorList>
            <person name="Kang S.-H."/>
            <person name="Pandey R.P."/>
            <person name="Lee C.-M."/>
            <person name="Sim J.-S."/>
            <person name="Jeong J.-T."/>
            <person name="Choi B.-S."/>
            <person name="Jung M."/>
            <person name="Ginzburg D."/>
            <person name="Zhao K."/>
            <person name="Won S.Y."/>
            <person name="Oh T.-J."/>
            <person name="Yu Y."/>
            <person name="Kim N.-H."/>
            <person name="Lee O.R."/>
            <person name="Lee T.-H."/>
            <person name="Bashyal P."/>
            <person name="Kim T.-S."/>
            <person name="Lee W.-H."/>
            <person name="Kawkins C."/>
            <person name="Kim C.-K."/>
            <person name="Kim J.S."/>
            <person name="Ahn B.O."/>
            <person name="Rhee S.Y."/>
            <person name="Sohng J.K."/>
        </authorList>
    </citation>
    <scope>NUCLEOTIDE SEQUENCE</scope>
    <source>
        <tissue evidence="1">Leaf</tissue>
    </source>
</reference>
<dbReference type="AlphaFoldDB" id="A0A834WSC3"/>
<dbReference type="EMBL" id="JAAIUW010000005">
    <property type="protein sequence ID" value="KAF7831501.1"/>
    <property type="molecule type" value="Genomic_DNA"/>
</dbReference>
<organism evidence="1 2">
    <name type="scientific">Senna tora</name>
    <dbReference type="NCBI Taxonomy" id="362788"/>
    <lineage>
        <taxon>Eukaryota</taxon>
        <taxon>Viridiplantae</taxon>
        <taxon>Streptophyta</taxon>
        <taxon>Embryophyta</taxon>
        <taxon>Tracheophyta</taxon>
        <taxon>Spermatophyta</taxon>
        <taxon>Magnoliopsida</taxon>
        <taxon>eudicotyledons</taxon>
        <taxon>Gunneridae</taxon>
        <taxon>Pentapetalae</taxon>
        <taxon>rosids</taxon>
        <taxon>fabids</taxon>
        <taxon>Fabales</taxon>
        <taxon>Fabaceae</taxon>
        <taxon>Caesalpinioideae</taxon>
        <taxon>Cassia clade</taxon>
        <taxon>Senna</taxon>
    </lineage>
</organism>
<evidence type="ECO:0000313" key="1">
    <source>
        <dbReference type="EMBL" id="KAF7831501.1"/>
    </source>
</evidence>
<accession>A0A834WSC3</accession>
<sequence>MKRDEERKKALYGDVGYGSCRSGRVWEGKPGPPQYTNSIASAIQHRFFSLQNCAI</sequence>
<protein>
    <submittedName>
        <fullName evidence="1">Uncharacterized protein</fullName>
    </submittedName>
</protein>
<keyword evidence="2" id="KW-1185">Reference proteome</keyword>